<keyword evidence="2" id="KW-0378">Hydrolase</keyword>
<feature type="domain" description="HNH nuclease" evidence="1">
    <location>
        <begin position="294"/>
        <end position="342"/>
    </location>
</feature>
<dbReference type="SUPFAM" id="SSF54060">
    <property type="entry name" value="His-Me finger endonucleases"/>
    <property type="match status" value="2"/>
</dbReference>
<accession>A0A481YUC7</accession>
<dbReference type="SUPFAM" id="SSF64496">
    <property type="entry name" value="DNA-binding domain of intron-encoded endonucleases"/>
    <property type="match status" value="1"/>
</dbReference>
<dbReference type="InterPro" id="IPR044925">
    <property type="entry name" value="His-Me_finger_sf"/>
</dbReference>
<dbReference type="Pfam" id="PF07453">
    <property type="entry name" value="NUMOD1"/>
    <property type="match status" value="2"/>
</dbReference>
<evidence type="ECO:0000313" key="2">
    <source>
        <dbReference type="EMBL" id="QBK86537.1"/>
    </source>
</evidence>
<reference evidence="2" key="1">
    <citation type="journal article" date="2019" name="MBio">
        <title>Virus Genomes from Deep Sea Sediments Expand the Ocean Megavirome and Support Independent Origins of Viral Gigantism.</title>
        <authorList>
            <person name="Backstrom D."/>
            <person name="Yutin N."/>
            <person name="Jorgensen S.L."/>
            <person name="Dharamshi J."/>
            <person name="Homa F."/>
            <person name="Zaremba-Niedwiedzka K."/>
            <person name="Spang A."/>
            <person name="Wolf Y.I."/>
            <person name="Koonin E.V."/>
            <person name="Ettema T.J."/>
        </authorList>
    </citation>
    <scope>NUCLEOTIDE SEQUENCE</scope>
</reference>
<sequence>MDLNKTWNRIPEFPDYYVSEDGNIWSKQSHRLLKTQMKCGYENVTLRKNKTNYGKTIHRLVALAFIPNPDNLRVVNHKDGVKTNNHISNLEWVTQKENIIHAHKLGLSISFSRSVCQLDKHKNLVYTFSSIKEASEKTNVRGSHIVDVCKGRRSKEKGWYWCYAEDLESFRAKKIKHGHQKGVYQIDKNTTEVVKIWDSMKEAASGVGVNPATISRACSNSLTVKKYLWKHVPIEKEDLSNINYSEKWVVIPEYPNYAISPSGEIYSKFLKRPMRCQISARGYKSIGLINKDGRSTTNVVHVLVAKAYIPNPDNKPFVNHKNNNKQDAKVENLEWCTHKENMQHSVLNGHHKGCRAINQIKNGQKVATFPSIADASRNTGIPHSSISYFLNKKDKTGNGYIWEYC</sequence>
<dbReference type="Gene3D" id="1.10.10.10">
    <property type="entry name" value="Winged helix-like DNA-binding domain superfamily/Winged helix DNA-binding domain"/>
    <property type="match status" value="3"/>
</dbReference>
<organism evidence="2">
    <name type="scientific">Marseillevirus LCMAC102</name>
    <dbReference type="NCBI Taxonomy" id="2506603"/>
    <lineage>
        <taxon>Viruses</taxon>
        <taxon>Varidnaviria</taxon>
        <taxon>Bamfordvirae</taxon>
        <taxon>Nucleocytoviricota</taxon>
        <taxon>Megaviricetes</taxon>
        <taxon>Pimascovirales</taxon>
        <taxon>Pimascovirales incertae sedis</taxon>
        <taxon>Marseilleviridae</taxon>
    </lineage>
</organism>
<evidence type="ECO:0000259" key="1">
    <source>
        <dbReference type="SMART" id="SM00507"/>
    </source>
</evidence>
<dbReference type="SMART" id="SM00497">
    <property type="entry name" value="IENR1"/>
    <property type="match status" value="3"/>
</dbReference>
<dbReference type="SMART" id="SM00507">
    <property type="entry name" value="HNHc"/>
    <property type="match status" value="2"/>
</dbReference>
<dbReference type="Pfam" id="PF13392">
    <property type="entry name" value="HNH_3"/>
    <property type="match status" value="2"/>
</dbReference>
<dbReference type="EMBL" id="MK500334">
    <property type="protein sequence ID" value="QBK86537.1"/>
    <property type="molecule type" value="Genomic_DNA"/>
</dbReference>
<feature type="domain" description="HNH nuclease" evidence="1">
    <location>
        <begin position="51"/>
        <end position="99"/>
    </location>
</feature>
<proteinExistence type="predicted"/>
<dbReference type="Gene3D" id="3.90.75.20">
    <property type="match status" value="2"/>
</dbReference>
<dbReference type="InterPro" id="IPR036388">
    <property type="entry name" value="WH-like_DNA-bd_sf"/>
</dbReference>
<dbReference type="InterPro" id="IPR010896">
    <property type="entry name" value="NUMOD1"/>
</dbReference>
<dbReference type="InterPro" id="IPR003647">
    <property type="entry name" value="Intron_nuc_1_rpt"/>
</dbReference>
<gene>
    <name evidence="2" type="ORF">LCMAC102_03320</name>
</gene>
<keyword evidence="2" id="KW-0255">Endonuclease</keyword>
<dbReference type="InterPro" id="IPR003615">
    <property type="entry name" value="HNH_nuc"/>
</dbReference>
<dbReference type="GO" id="GO:0004519">
    <property type="term" value="F:endonuclease activity"/>
    <property type="evidence" value="ECO:0007669"/>
    <property type="project" value="UniProtKB-KW"/>
</dbReference>
<name>A0A481YUC7_9VIRU</name>
<protein>
    <submittedName>
        <fullName evidence="2">HNH endonuclease</fullName>
    </submittedName>
</protein>
<keyword evidence="2" id="KW-0540">Nuclease</keyword>